<dbReference type="CDD" id="cd00070">
    <property type="entry name" value="GLECT"/>
    <property type="match status" value="2"/>
</dbReference>
<reference evidence="5" key="2">
    <citation type="journal article" date="2008" name="Genome Biol.">
        <title>Improved genome assembly and evidence-based global gene model set for the chordate Ciona intestinalis: new insight into intron and operon populations.</title>
        <authorList>
            <person name="Satou Y."/>
            <person name="Mineta K."/>
            <person name="Ogasawara M."/>
            <person name="Sasakura Y."/>
            <person name="Shoguchi E."/>
            <person name="Ueno K."/>
            <person name="Yamada L."/>
            <person name="Matsumoto J."/>
            <person name="Wasserscheid J."/>
            <person name="Dewar K."/>
            <person name="Wiley G.B."/>
            <person name="Macmil S.L."/>
            <person name="Roe B.A."/>
            <person name="Zeller R.W."/>
            <person name="Hastings K.E."/>
            <person name="Lemaire P."/>
            <person name="Lindquist E."/>
            <person name="Endo T."/>
            <person name="Hotta K."/>
            <person name="Inaba K."/>
        </authorList>
    </citation>
    <scope>NUCLEOTIDE SEQUENCE [LARGE SCALE GENOMIC DNA]</scope>
    <source>
        <strain evidence="5">wild type</strain>
    </source>
</reference>
<dbReference type="HOGENOM" id="CLU_037794_1_0_1"/>
<dbReference type="SUPFAM" id="SSF49899">
    <property type="entry name" value="Concanavalin A-like lectins/glucanases"/>
    <property type="match status" value="2"/>
</dbReference>
<dbReference type="PANTHER" id="PTHR11346">
    <property type="entry name" value="GALECTIN"/>
    <property type="match status" value="1"/>
</dbReference>
<sequence length="357" mass="41151">TTFIMSQPAIENPVIPFTEHINGVFRGRTFVISGTILPNATRFSVNLMYGVDNIGFHCNPRINEGNIVVCNNRVDGEWHTEEKTPPGKFPFKVGGDFTMMILCTERKIKVFVNQKHLLGFKHRVELYKISRINVEGDMSVKTLSFGMLGSIAFSLTFEMHSCSSFMVWHGVKPQLCGLEQKNWRMLSSNLFSTILKAVDTLVAVPYPNIKFHDVTFIGRPRGTYGDFFNMTIAYYSVIFFIIGLNFVSLYYRFSINFLGKDSNNIVFHVNPRFDEKQIVRNSLLDNQWGNEDRTLNMDFPFTPNTPFMVVVKVDKKGFTLMLNGFHLFNFAHRFKPLRNIRSVDFRGDVNMHKIIFN</sequence>
<protein>
    <recommendedName>
        <fullName evidence="2">Galectin</fullName>
    </recommendedName>
</protein>
<keyword evidence="1 2" id="KW-0430">Lectin</keyword>
<dbReference type="EMBL" id="EAAA01002029">
    <property type="status" value="NOT_ANNOTATED_CDS"/>
    <property type="molecule type" value="Genomic_DNA"/>
</dbReference>
<dbReference type="Gene3D" id="2.60.120.200">
    <property type="match status" value="2"/>
</dbReference>
<feature type="domain" description="Galectin" evidence="4">
    <location>
        <begin position="16"/>
        <end position="146"/>
    </location>
</feature>
<keyword evidence="3" id="KW-1133">Transmembrane helix</keyword>
<evidence type="ECO:0000256" key="3">
    <source>
        <dbReference type="SAM" id="Phobius"/>
    </source>
</evidence>
<dbReference type="FunCoup" id="F7BJL5">
    <property type="interactions" value="6"/>
</dbReference>
<dbReference type="PROSITE" id="PS51304">
    <property type="entry name" value="GALECTIN"/>
    <property type="match status" value="2"/>
</dbReference>
<dbReference type="Pfam" id="PF00337">
    <property type="entry name" value="Gal-bind_lectin"/>
    <property type="match status" value="2"/>
</dbReference>
<dbReference type="InterPro" id="IPR044156">
    <property type="entry name" value="Galectin-like"/>
</dbReference>
<dbReference type="OMA" id="IRCEYEG"/>
<evidence type="ECO:0000313" key="5">
    <source>
        <dbReference type="Ensembl" id="ENSCINP00000017930.3"/>
    </source>
</evidence>
<dbReference type="GeneTree" id="ENSGT00940000170041"/>
<keyword evidence="6" id="KW-1185">Reference proteome</keyword>
<dbReference type="Proteomes" id="UP000008144">
    <property type="component" value="Chromosome 4"/>
</dbReference>
<feature type="transmembrane region" description="Helical" evidence="3">
    <location>
        <begin position="232"/>
        <end position="251"/>
    </location>
</feature>
<dbReference type="GO" id="GO:0030246">
    <property type="term" value="F:carbohydrate binding"/>
    <property type="evidence" value="ECO:0000318"/>
    <property type="project" value="GO_Central"/>
</dbReference>
<accession>F7BJL5</accession>
<evidence type="ECO:0000256" key="1">
    <source>
        <dbReference type="ARBA" id="ARBA00022734"/>
    </source>
</evidence>
<dbReference type="Ensembl" id="ENSCINT00000017930.3">
    <property type="protein sequence ID" value="ENSCINP00000017930.3"/>
    <property type="gene ID" value="ENSCING00000008811.3"/>
</dbReference>
<dbReference type="SMART" id="SM00908">
    <property type="entry name" value="Gal-bind_lectin"/>
    <property type="match status" value="2"/>
</dbReference>
<keyword evidence="3" id="KW-0812">Transmembrane</keyword>
<dbReference type="SMART" id="SM00276">
    <property type="entry name" value="GLECT"/>
    <property type="match status" value="2"/>
</dbReference>
<evidence type="ECO:0000256" key="2">
    <source>
        <dbReference type="RuleBase" id="RU102079"/>
    </source>
</evidence>
<evidence type="ECO:0000259" key="4">
    <source>
        <dbReference type="PROSITE" id="PS51304"/>
    </source>
</evidence>
<keyword evidence="3" id="KW-0472">Membrane</keyword>
<name>F7BJL5_CIOIN</name>
<dbReference type="AlphaFoldDB" id="F7BJL5"/>
<feature type="domain" description="Galectin" evidence="4">
    <location>
        <begin position="200"/>
        <end position="357"/>
    </location>
</feature>
<evidence type="ECO:0000313" key="6">
    <source>
        <dbReference type="Proteomes" id="UP000008144"/>
    </source>
</evidence>
<reference evidence="6" key="1">
    <citation type="journal article" date="2002" name="Science">
        <title>The draft genome of Ciona intestinalis: insights into chordate and vertebrate origins.</title>
        <authorList>
            <person name="Dehal P."/>
            <person name="Satou Y."/>
            <person name="Campbell R.K."/>
            <person name="Chapman J."/>
            <person name="Degnan B."/>
            <person name="De Tomaso A."/>
            <person name="Davidson B."/>
            <person name="Di Gregorio A."/>
            <person name="Gelpke M."/>
            <person name="Goodstein D.M."/>
            <person name="Harafuji N."/>
            <person name="Hastings K.E."/>
            <person name="Ho I."/>
            <person name="Hotta K."/>
            <person name="Huang W."/>
            <person name="Kawashima T."/>
            <person name="Lemaire P."/>
            <person name="Martinez D."/>
            <person name="Meinertzhagen I.A."/>
            <person name="Necula S."/>
            <person name="Nonaka M."/>
            <person name="Putnam N."/>
            <person name="Rash S."/>
            <person name="Saiga H."/>
            <person name="Satake M."/>
            <person name="Terry A."/>
            <person name="Yamada L."/>
            <person name="Wang H.G."/>
            <person name="Awazu S."/>
            <person name="Azumi K."/>
            <person name="Boore J."/>
            <person name="Branno M."/>
            <person name="Chin-Bow S."/>
            <person name="DeSantis R."/>
            <person name="Doyle S."/>
            <person name="Francino P."/>
            <person name="Keys D.N."/>
            <person name="Haga S."/>
            <person name="Hayashi H."/>
            <person name="Hino K."/>
            <person name="Imai K.S."/>
            <person name="Inaba K."/>
            <person name="Kano S."/>
            <person name="Kobayashi K."/>
            <person name="Kobayashi M."/>
            <person name="Lee B.I."/>
            <person name="Makabe K.W."/>
            <person name="Manohar C."/>
            <person name="Matassi G."/>
            <person name="Medina M."/>
            <person name="Mochizuki Y."/>
            <person name="Mount S."/>
            <person name="Morishita T."/>
            <person name="Miura S."/>
            <person name="Nakayama A."/>
            <person name="Nishizaka S."/>
            <person name="Nomoto H."/>
            <person name="Ohta F."/>
            <person name="Oishi K."/>
            <person name="Rigoutsos I."/>
            <person name="Sano M."/>
            <person name="Sasaki A."/>
            <person name="Sasakura Y."/>
            <person name="Shoguchi E."/>
            <person name="Shin-i T."/>
            <person name="Spagnuolo A."/>
            <person name="Stainier D."/>
            <person name="Suzuki M.M."/>
            <person name="Tassy O."/>
            <person name="Takatori N."/>
            <person name="Tokuoka M."/>
            <person name="Yagi K."/>
            <person name="Yoshizaki F."/>
            <person name="Wada S."/>
            <person name="Zhang C."/>
            <person name="Hyatt P.D."/>
            <person name="Larimer F."/>
            <person name="Detter C."/>
            <person name="Doggett N."/>
            <person name="Glavina T."/>
            <person name="Hawkins T."/>
            <person name="Richardson P."/>
            <person name="Lucas S."/>
            <person name="Kohara Y."/>
            <person name="Levine M."/>
            <person name="Satoh N."/>
            <person name="Rokhsar D.S."/>
        </authorList>
    </citation>
    <scope>NUCLEOTIDE SEQUENCE [LARGE SCALE GENOMIC DNA]</scope>
</reference>
<dbReference type="PANTHER" id="PTHR11346:SF147">
    <property type="entry name" value="GALECTIN"/>
    <property type="match status" value="1"/>
</dbReference>
<dbReference type="InterPro" id="IPR013320">
    <property type="entry name" value="ConA-like_dom_sf"/>
</dbReference>
<proteinExistence type="predicted"/>
<reference evidence="5" key="4">
    <citation type="submission" date="2025-09" db="UniProtKB">
        <authorList>
            <consortium name="Ensembl"/>
        </authorList>
    </citation>
    <scope>IDENTIFICATION</scope>
</reference>
<dbReference type="InParanoid" id="F7BJL5"/>
<dbReference type="InterPro" id="IPR001079">
    <property type="entry name" value="Galectin_CRD"/>
</dbReference>
<reference evidence="5" key="3">
    <citation type="submission" date="2025-08" db="UniProtKB">
        <authorList>
            <consortium name="Ensembl"/>
        </authorList>
    </citation>
    <scope>IDENTIFICATION</scope>
</reference>
<organism evidence="5 6">
    <name type="scientific">Ciona intestinalis</name>
    <name type="common">Transparent sea squirt</name>
    <name type="synonym">Ascidia intestinalis</name>
    <dbReference type="NCBI Taxonomy" id="7719"/>
    <lineage>
        <taxon>Eukaryota</taxon>
        <taxon>Metazoa</taxon>
        <taxon>Chordata</taxon>
        <taxon>Tunicata</taxon>
        <taxon>Ascidiacea</taxon>
        <taxon>Phlebobranchia</taxon>
        <taxon>Cionidae</taxon>
        <taxon>Ciona</taxon>
    </lineage>
</organism>